<keyword evidence="3" id="KW-1185">Reference proteome</keyword>
<evidence type="ECO:0000313" key="2">
    <source>
        <dbReference type="EMBL" id="MCD7467285.1"/>
    </source>
</evidence>
<evidence type="ECO:0000313" key="3">
    <source>
        <dbReference type="Proteomes" id="UP000823775"/>
    </source>
</evidence>
<protein>
    <submittedName>
        <fullName evidence="2">Uncharacterized protein</fullName>
    </submittedName>
</protein>
<accession>A0ABS8T799</accession>
<comment type="caution">
    <text evidence="2">The sequence shown here is derived from an EMBL/GenBank/DDBJ whole genome shotgun (WGS) entry which is preliminary data.</text>
</comment>
<gene>
    <name evidence="2" type="ORF">HAX54_004625</name>
</gene>
<sequence>MSSSRHRNNGKAPMGVDTPGEVDIEESRRISLLHFGIEGMARHDILKHKGRVDSMPCLSSKLVQGQEVHITPETINSIYWKDLTHPALGFKRRFADKGSQYAWVASIIVEGQPQWAVMKGDIHRHDLKFEA</sequence>
<dbReference type="Proteomes" id="UP000823775">
    <property type="component" value="Unassembled WGS sequence"/>
</dbReference>
<evidence type="ECO:0000256" key="1">
    <source>
        <dbReference type="SAM" id="MobiDB-lite"/>
    </source>
</evidence>
<feature type="region of interest" description="Disordered" evidence="1">
    <location>
        <begin position="1"/>
        <end position="20"/>
    </location>
</feature>
<reference evidence="2 3" key="1">
    <citation type="journal article" date="2021" name="BMC Genomics">
        <title>Datura genome reveals duplications of psychoactive alkaloid biosynthetic genes and high mutation rate following tissue culture.</title>
        <authorList>
            <person name="Rajewski A."/>
            <person name="Carter-House D."/>
            <person name="Stajich J."/>
            <person name="Litt A."/>
        </authorList>
    </citation>
    <scope>NUCLEOTIDE SEQUENCE [LARGE SCALE GENOMIC DNA]</scope>
    <source>
        <strain evidence="2">AR-01</strain>
    </source>
</reference>
<proteinExistence type="predicted"/>
<dbReference type="EMBL" id="JACEIK010001216">
    <property type="protein sequence ID" value="MCD7467285.1"/>
    <property type="molecule type" value="Genomic_DNA"/>
</dbReference>
<name>A0ABS8T799_DATST</name>
<organism evidence="2 3">
    <name type="scientific">Datura stramonium</name>
    <name type="common">Jimsonweed</name>
    <name type="synonym">Common thornapple</name>
    <dbReference type="NCBI Taxonomy" id="4076"/>
    <lineage>
        <taxon>Eukaryota</taxon>
        <taxon>Viridiplantae</taxon>
        <taxon>Streptophyta</taxon>
        <taxon>Embryophyta</taxon>
        <taxon>Tracheophyta</taxon>
        <taxon>Spermatophyta</taxon>
        <taxon>Magnoliopsida</taxon>
        <taxon>eudicotyledons</taxon>
        <taxon>Gunneridae</taxon>
        <taxon>Pentapetalae</taxon>
        <taxon>asterids</taxon>
        <taxon>lamiids</taxon>
        <taxon>Solanales</taxon>
        <taxon>Solanaceae</taxon>
        <taxon>Solanoideae</taxon>
        <taxon>Datureae</taxon>
        <taxon>Datura</taxon>
    </lineage>
</organism>